<proteinExistence type="predicted"/>
<evidence type="ECO:0000259" key="2">
    <source>
        <dbReference type="PROSITE" id="PS51733"/>
    </source>
</evidence>
<dbReference type="SUPFAM" id="SSF55681">
    <property type="entry name" value="Class II aaRS and biotin synthetases"/>
    <property type="match status" value="1"/>
</dbReference>
<organism evidence="3 4">
    <name type="scientific">Autumnicola edwardsiae</name>
    <dbReference type="NCBI Taxonomy" id="3075594"/>
    <lineage>
        <taxon>Bacteria</taxon>
        <taxon>Pseudomonadati</taxon>
        <taxon>Bacteroidota</taxon>
        <taxon>Flavobacteriia</taxon>
        <taxon>Flavobacteriales</taxon>
        <taxon>Flavobacteriaceae</taxon>
        <taxon>Autumnicola</taxon>
    </lineage>
</organism>
<keyword evidence="4" id="KW-1185">Reference proteome</keyword>
<dbReference type="PANTHER" id="PTHR12835:SF5">
    <property type="entry name" value="BIOTIN--PROTEIN LIGASE"/>
    <property type="match status" value="1"/>
</dbReference>
<dbReference type="Gene3D" id="3.30.930.10">
    <property type="entry name" value="Bira Bifunctional Protein, Domain 2"/>
    <property type="match status" value="1"/>
</dbReference>
<dbReference type="CDD" id="cd16442">
    <property type="entry name" value="BPL"/>
    <property type="match status" value="1"/>
</dbReference>
<dbReference type="NCBIfam" id="TIGR00121">
    <property type="entry name" value="birA_ligase"/>
    <property type="match status" value="1"/>
</dbReference>
<dbReference type="InterPro" id="IPR045864">
    <property type="entry name" value="aa-tRNA-synth_II/BPL/LPL"/>
</dbReference>
<name>A0ABU3CQY1_9FLAO</name>
<reference evidence="3 4" key="1">
    <citation type="submission" date="2023-09" db="EMBL/GenBank/DDBJ databases">
        <authorList>
            <person name="Rey-Velasco X."/>
        </authorList>
    </citation>
    <scope>NUCLEOTIDE SEQUENCE [LARGE SCALE GENOMIC DNA]</scope>
    <source>
        <strain evidence="3 4">F297</strain>
    </source>
</reference>
<sequence>MRIIKVNAINSTNEFARDLYRGNSNFDPVCVVAYAQNKGKGQRGAGWVSNPGENLTFSILYPHEQLAVVDQFLLSAAVALAIADVLEQHQIPKIRVKWPNDIMSASYKLCGILIENILKNDKISASIVGVGLNVNQMEFLNLPRAGSMQQMSGRNFDLDSLLDILLDSIEKRLELLSVSAKSSLLEEYTSKMFKKDMVSTFELPDGSHLTGIIRGVTHAGRLTIETEDSVFKTFDLKEVKLLF</sequence>
<dbReference type="InterPro" id="IPR004408">
    <property type="entry name" value="Biotin_CoA_COase_ligase"/>
</dbReference>
<evidence type="ECO:0000313" key="4">
    <source>
        <dbReference type="Proteomes" id="UP001248819"/>
    </source>
</evidence>
<dbReference type="GO" id="GO:0004077">
    <property type="term" value="F:biotin--[biotin carboxyl-carrier protein] ligase activity"/>
    <property type="evidence" value="ECO:0007669"/>
    <property type="project" value="UniProtKB-EC"/>
</dbReference>
<evidence type="ECO:0000256" key="1">
    <source>
        <dbReference type="ARBA" id="ARBA00022598"/>
    </source>
</evidence>
<dbReference type="EC" id="6.3.4.15" evidence="3"/>
<comment type="caution">
    <text evidence="3">The sequence shown here is derived from an EMBL/GenBank/DDBJ whole genome shotgun (WGS) entry which is preliminary data.</text>
</comment>
<dbReference type="Proteomes" id="UP001248819">
    <property type="component" value="Unassembled WGS sequence"/>
</dbReference>
<dbReference type="PANTHER" id="PTHR12835">
    <property type="entry name" value="BIOTIN PROTEIN LIGASE"/>
    <property type="match status" value="1"/>
</dbReference>
<accession>A0ABU3CQY1</accession>
<feature type="domain" description="BPL/LPL catalytic" evidence="2">
    <location>
        <begin position="1"/>
        <end position="177"/>
    </location>
</feature>
<dbReference type="InterPro" id="IPR004143">
    <property type="entry name" value="BPL_LPL_catalytic"/>
</dbReference>
<evidence type="ECO:0000313" key="3">
    <source>
        <dbReference type="EMBL" id="MDT0648752.1"/>
    </source>
</evidence>
<dbReference type="EMBL" id="JAVRHP010000003">
    <property type="protein sequence ID" value="MDT0648752.1"/>
    <property type="molecule type" value="Genomic_DNA"/>
</dbReference>
<protein>
    <submittedName>
        <fullName evidence="3">Biotin--[acetyl-CoA-carboxylase] ligase</fullName>
        <ecNumber evidence="3">6.3.4.15</ecNumber>
    </submittedName>
</protein>
<dbReference type="Pfam" id="PF03099">
    <property type="entry name" value="BPL_LplA_LipB"/>
    <property type="match status" value="1"/>
</dbReference>
<keyword evidence="1 3" id="KW-0436">Ligase</keyword>
<dbReference type="PROSITE" id="PS51733">
    <property type="entry name" value="BPL_LPL_CATALYTIC"/>
    <property type="match status" value="1"/>
</dbReference>
<gene>
    <name evidence="3" type="ORF">RM529_01265</name>
</gene>
<dbReference type="RefSeq" id="WP_311482930.1">
    <property type="nucleotide sequence ID" value="NZ_JAVRHP010000003.1"/>
</dbReference>